<name>A0ACD3B6F7_9AGAR</name>
<accession>A0ACD3B6F7</accession>
<sequence length="278" mass="30554">MFEPEQPKESMSLQKGYLDTATSNYGKYFREKNERAERRRHTLQWGDSTPIILVVPLKTDLQLVVTGWQHVEVWDDGTPPELQNGKIDQNRDKNAQARQKHTSSATSSGPQAETAAKTHLAKIDGWLSAVETPDKALGVKGPVRKDTGPEIPSHLATSTYGQQAPLFASRPSKGVKSVSDLNFHGQDVPSITLTAMIALVVWGAWSFRAEAILVAAFPLELLLPVSLALAASPLTLNSEGKLIQPSILYEDATEAAITTARKFLTTDTLSDWKKQIKR</sequence>
<dbReference type="EMBL" id="ML208273">
    <property type="protein sequence ID" value="TFK73705.1"/>
    <property type="molecule type" value="Genomic_DNA"/>
</dbReference>
<evidence type="ECO:0000313" key="2">
    <source>
        <dbReference type="Proteomes" id="UP000308600"/>
    </source>
</evidence>
<proteinExistence type="predicted"/>
<keyword evidence="2" id="KW-1185">Reference proteome</keyword>
<protein>
    <submittedName>
        <fullName evidence="1">Uncharacterized protein</fullName>
    </submittedName>
</protein>
<evidence type="ECO:0000313" key="1">
    <source>
        <dbReference type="EMBL" id="TFK73705.1"/>
    </source>
</evidence>
<dbReference type="Proteomes" id="UP000308600">
    <property type="component" value="Unassembled WGS sequence"/>
</dbReference>
<reference evidence="1 2" key="1">
    <citation type="journal article" date="2019" name="Nat. Ecol. Evol.">
        <title>Megaphylogeny resolves global patterns of mushroom evolution.</title>
        <authorList>
            <person name="Varga T."/>
            <person name="Krizsan K."/>
            <person name="Foldi C."/>
            <person name="Dima B."/>
            <person name="Sanchez-Garcia M."/>
            <person name="Sanchez-Ramirez S."/>
            <person name="Szollosi G.J."/>
            <person name="Szarkandi J.G."/>
            <person name="Papp V."/>
            <person name="Albert L."/>
            <person name="Andreopoulos W."/>
            <person name="Angelini C."/>
            <person name="Antonin V."/>
            <person name="Barry K.W."/>
            <person name="Bougher N.L."/>
            <person name="Buchanan P."/>
            <person name="Buyck B."/>
            <person name="Bense V."/>
            <person name="Catcheside P."/>
            <person name="Chovatia M."/>
            <person name="Cooper J."/>
            <person name="Damon W."/>
            <person name="Desjardin D."/>
            <person name="Finy P."/>
            <person name="Geml J."/>
            <person name="Haridas S."/>
            <person name="Hughes K."/>
            <person name="Justo A."/>
            <person name="Karasinski D."/>
            <person name="Kautmanova I."/>
            <person name="Kiss B."/>
            <person name="Kocsube S."/>
            <person name="Kotiranta H."/>
            <person name="LaButti K.M."/>
            <person name="Lechner B.E."/>
            <person name="Liimatainen K."/>
            <person name="Lipzen A."/>
            <person name="Lukacs Z."/>
            <person name="Mihaltcheva S."/>
            <person name="Morgado L.N."/>
            <person name="Niskanen T."/>
            <person name="Noordeloos M.E."/>
            <person name="Ohm R.A."/>
            <person name="Ortiz-Santana B."/>
            <person name="Ovrebo C."/>
            <person name="Racz N."/>
            <person name="Riley R."/>
            <person name="Savchenko A."/>
            <person name="Shiryaev A."/>
            <person name="Soop K."/>
            <person name="Spirin V."/>
            <person name="Szebenyi C."/>
            <person name="Tomsovsky M."/>
            <person name="Tulloss R.E."/>
            <person name="Uehling J."/>
            <person name="Grigoriev I.V."/>
            <person name="Vagvolgyi C."/>
            <person name="Papp T."/>
            <person name="Martin F.M."/>
            <person name="Miettinen O."/>
            <person name="Hibbett D.S."/>
            <person name="Nagy L.G."/>
        </authorList>
    </citation>
    <scope>NUCLEOTIDE SEQUENCE [LARGE SCALE GENOMIC DNA]</scope>
    <source>
        <strain evidence="1 2">NL-1719</strain>
    </source>
</reference>
<gene>
    <name evidence="1" type="ORF">BDN72DRAFT_854525</name>
</gene>
<organism evidence="1 2">
    <name type="scientific">Pluteus cervinus</name>
    <dbReference type="NCBI Taxonomy" id="181527"/>
    <lineage>
        <taxon>Eukaryota</taxon>
        <taxon>Fungi</taxon>
        <taxon>Dikarya</taxon>
        <taxon>Basidiomycota</taxon>
        <taxon>Agaricomycotina</taxon>
        <taxon>Agaricomycetes</taxon>
        <taxon>Agaricomycetidae</taxon>
        <taxon>Agaricales</taxon>
        <taxon>Pluteineae</taxon>
        <taxon>Pluteaceae</taxon>
        <taxon>Pluteus</taxon>
    </lineage>
</organism>